<dbReference type="OrthoDB" id="5432438at2"/>
<proteinExistence type="predicted"/>
<comment type="caution">
    <text evidence="3">The sequence shown here is derived from an EMBL/GenBank/DDBJ whole genome shotgun (WGS) entry which is preliminary data.</text>
</comment>
<dbReference type="Proteomes" id="UP000238071">
    <property type="component" value="Unassembled WGS sequence"/>
</dbReference>
<keyword evidence="2" id="KW-0732">Signal</keyword>
<feature type="chain" id="PRO_5015577635" evidence="2">
    <location>
        <begin position="28"/>
        <end position="172"/>
    </location>
</feature>
<protein>
    <submittedName>
        <fullName evidence="3">Ni/Co efflux regulator RcnB</fullName>
    </submittedName>
</protein>
<dbReference type="AlphaFoldDB" id="A0A2S6H2D1"/>
<evidence type="ECO:0000256" key="2">
    <source>
        <dbReference type="SAM" id="SignalP"/>
    </source>
</evidence>
<sequence>MPHNYLKTSYALALAIAGMLATAPVLADKHAGKGHEKAEKHERREKQSHDRERDDRPFQQKGEQDHREQRYFDDRHRAVIHDYYVEQFRTGRCPPGLAKKQNGCVPPGLARQWNIGQPLPRNVTYYDLPSAVLNQLGAPLPGHRYVRVADDVLLIRLGTGLVVDALQGLGWR</sequence>
<dbReference type="EMBL" id="PTIY01000007">
    <property type="protein sequence ID" value="PPK71613.1"/>
    <property type="molecule type" value="Genomic_DNA"/>
</dbReference>
<evidence type="ECO:0000313" key="4">
    <source>
        <dbReference type="Proteomes" id="UP000238071"/>
    </source>
</evidence>
<evidence type="ECO:0000313" key="3">
    <source>
        <dbReference type="EMBL" id="PPK71613.1"/>
    </source>
</evidence>
<dbReference type="RefSeq" id="WP_104423879.1">
    <property type="nucleotide sequence ID" value="NZ_PTIY01000007.1"/>
</dbReference>
<name>A0A2S6H2D1_9GAMM</name>
<gene>
    <name evidence="3" type="ORF">B0F88_107137</name>
</gene>
<reference evidence="3 4" key="1">
    <citation type="submission" date="2018-02" db="EMBL/GenBank/DDBJ databases">
        <title>Subsurface microbial communities from deep shales in Ohio and West Virginia, USA.</title>
        <authorList>
            <person name="Wrighton K."/>
        </authorList>
    </citation>
    <scope>NUCLEOTIDE SEQUENCE [LARGE SCALE GENOMIC DNA]</scope>
    <source>
        <strain evidence="3 4">OWC-G53F</strain>
    </source>
</reference>
<organism evidence="3 4">
    <name type="scientific">Methylobacter tundripaludum</name>
    <dbReference type="NCBI Taxonomy" id="173365"/>
    <lineage>
        <taxon>Bacteria</taxon>
        <taxon>Pseudomonadati</taxon>
        <taxon>Pseudomonadota</taxon>
        <taxon>Gammaproteobacteria</taxon>
        <taxon>Methylococcales</taxon>
        <taxon>Methylococcaceae</taxon>
        <taxon>Methylobacter</taxon>
    </lineage>
</organism>
<accession>A0A2S6H2D1</accession>
<evidence type="ECO:0000256" key="1">
    <source>
        <dbReference type="SAM" id="MobiDB-lite"/>
    </source>
</evidence>
<feature type="region of interest" description="Disordered" evidence="1">
    <location>
        <begin position="30"/>
        <end position="72"/>
    </location>
</feature>
<dbReference type="Gene3D" id="3.10.450.160">
    <property type="entry name" value="inner membrane protein cigr"/>
    <property type="match status" value="1"/>
</dbReference>
<keyword evidence="4" id="KW-1185">Reference proteome</keyword>
<feature type="signal peptide" evidence="2">
    <location>
        <begin position="1"/>
        <end position="27"/>
    </location>
</feature>